<dbReference type="SUPFAM" id="SSF56968">
    <property type="entry name" value="Lipovitellin-phosvitin complex, beta-sheet shell regions"/>
    <property type="match status" value="1"/>
</dbReference>
<dbReference type="InterPro" id="IPR015819">
    <property type="entry name" value="Lipid_transp_b-sht_shell"/>
</dbReference>
<reference evidence="1" key="2">
    <citation type="submission" date="2020-11" db="EMBL/GenBank/DDBJ databases">
        <authorList>
            <person name="McCartney M.A."/>
            <person name="Auch B."/>
            <person name="Kono T."/>
            <person name="Mallez S."/>
            <person name="Becker A."/>
            <person name="Gohl D.M."/>
            <person name="Silverstein K.A.T."/>
            <person name="Koren S."/>
            <person name="Bechman K.B."/>
            <person name="Herman A."/>
            <person name="Abrahante J.E."/>
            <person name="Garbe J."/>
        </authorList>
    </citation>
    <scope>NUCLEOTIDE SEQUENCE</scope>
    <source>
        <strain evidence="1">Duluth1</strain>
        <tissue evidence="1">Whole animal</tissue>
    </source>
</reference>
<evidence type="ECO:0000313" key="2">
    <source>
        <dbReference type="Proteomes" id="UP000828390"/>
    </source>
</evidence>
<dbReference type="EMBL" id="JAIWYP010000004">
    <property type="protein sequence ID" value="KAH3831781.1"/>
    <property type="molecule type" value="Genomic_DNA"/>
</dbReference>
<reference evidence="1" key="1">
    <citation type="journal article" date="2019" name="bioRxiv">
        <title>The Genome of the Zebra Mussel, Dreissena polymorpha: A Resource for Invasive Species Research.</title>
        <authorList>
            <person name="McCartney M.A."/>
            <person name="Auch B."/>
            <person name="Kono T."/>
            <person name="Mallez S."/>
            <person name="Zhang Y."/>
            <person name="Obille A."/>
            <person name="Becker A."/>
            <person name="Abrahante J.E."/>
            <person name="Garbe J."/>
            <person name="Badalamenti J.P."/>
            <person name="Herman A."/>
            <person name="Mangelson H."/>
            <person name="Liachko I."/>
            <person name="Sullivan S."/>
            <person name="Sone E.D."/>
            <person name="Koren S."/>
            <person name="Silverstein K.A.T."/>
            <person name="Beckman K.B."/>
            <person name="Gohl D.M."/>
        </authorList>
    </citation>
    <scope>NUCLEOTIDE SEQUENCE</scope>
    <source>
        <strain evidence="1">Duluth1</strain>
        <tissue evidence="1">Whole animal</tissue>
    </source>
</reference>
<comment type="caution">
    <text evidence="1">The sequence shown here is derived from an EMBL/GenBank/DDBJ whole genome shotgun (WGS) entry which is preliminary data.</text>
</comment>
<name>A0A9D4H8V6_DREPO</name>
<organism evidence="1 2">
    <name type="scientific">Dreissena polymorpha</name>
    <name type="common">Zebra mussel</name>
    <name type="synonym">Mytilus polymorpha</name>
    <dbReference type="NCBI Taxonomy" id="45954"/>
    <lineage>
        <taxon>Eukaryota</taxon>
        <taxon>Metazoa</taxon>
        <taxon>Spiralia</taxon>
        <taxon>Lophotrochozoa</taxon>
        <taxon>Mollusca</taxon>
        <taxon>Bivalvia</taxon>
        <taxon>Autobranchia</taxon>
        <taxon>Heteroconchia</taxon>
        <taxon>Euheterodonta</taxon>
        <taxon>Imparidentia</taxon>
        <taxon>Neoheterodontei</taxon>
        <taxon>Myida</taxon>
        <taxon>Dreissenoidea</taxon>
        <taxon>Dreissenidae</taxon>
        <taxon>Dreissena</taxon>
    </lineage>
</organism>
<dbReference type="InterPro" id="IPR015816">
    <property type="entry name" value="Vitellinogen_b-sht_N"/>
</dbReference>
<accession>A0A9D4H8V6</accession>
<proteinExistence type="predicted"/>
<dbReference type="Proteomes" id="UP000828390">
    <property type="component" value="Unassembled WGS sequence"/>
</dbReference>
<dbReference type="Gene3D" id="2.30.230.10">
    <property type="entry name" value="Lipovitellin, beta-sheet shell regions, chain A"/>
    <property type="match status" value="1"/>
</dbReference>
<gene>
    <name evidence="1" type="ORF">DPMN_105051</name>
</gene>
<dbReference type="PANTHER" id="PTHR23345:SF15">
    <property type="entry name" value="VITELLOGENIN 1-RELATED"/>
    <property type="match status" value="1"/>
</dbReference>
<protein>
    <submittedName>
        <fullName evidence="1">Uncharacterized protein</fullName>
    </submittedName>
</protein>
<dbReference type="GO" id="GO:0005319">
    <property type="term" value="F:lipid transporter activity"/>
    <property type="evidence" value="ECO:0007669"/>
    <property type="project" value="InterPro"/>
</dbReference>
<dbReference type="InterPro" id="IPR050733">
    <property type="entry name" value="Vitellogenin/Apolipophorin"/>
</dbReference>
<keyword evidence="2" id="KW-1185">Reference proteome</keyword>
<evidence type="ECO:0000313" key="1">
    <source>
        <dbReference type="EMBL" id="KAH3831781.1"/>
    </source>
</evidence>
<dbReference type="PANTHER" id="PTHR23345">
    <property type="entry name" value="VITELLOGENIN-RELATED"/>
    <property type="match status" value="1"/>
</dbReference>
<sequence length="73" mass="8044">MKSVPLVKSSQSCDQDVSSQGVITRALCHEVHTFRPFSSETGGATTEVSQKLTFSKELKAHRDSSFYSGMDFL</sequence>
<dbReference type="AlphaFoldDB" id="A0A9D4H8V6"/>